<keyword evidence="4" id="KW-0732">Signal</keyword>
<dbReference type="Gene3D" id="3.20.20.80">
    <property type="entry name" value="Glycosidases"/>
    <property type="match status" value="1"/>
</dbReference>
<dbReference type="PANTHER" id="PTHR34135:SF2">
    <property type="entry name" value="LYSOZYME"/>
    <property type="match status" value="1"/>
</dbReference>
<keyword evidence="6" id="KW-1185">Reference proteome</keyword>
<reference evidence="5 6" key="1">
    <citation type="submission" date="2021-01" db="EMBL/GenBank/DDBJ databases">
        <title>WGS of actinomycetes isolated from Thailand.</title>
        <authorList>
            <person name="Thawai C."/>
        </authorList>
    </citation>
    <scope>NUCLEOTIDE SEQUENCE [LARGE SCALE GENOMIC DNA]</scope>
    <source>
        <strain evidence="5 6">LPG 2</strain>
    </source>
</reference>
<comment type="caution">
    <text evidence="5">The sequence shown here is derived from an EMBL/GenBank/DDBJ whole genome shotgun (WGS) entry which is preliminary data.</text>
</comment>
<dbReference type="SUPFAM" id="SSF51445">
    <property type="entry name" value="(Trans)glycosidases"/>
    <property type="match status" value="1"/>
</dbReference>
<evidence type="ECO:0000256" key="4">
    <source>
        <dbReference type="SAM" id="SignalP"/>
    </source>
</evidence>
<comment type="similarity">
    <text evidence="1">Belongs to the glycosyl hydrolase 25 family.</text>
</comment>
<organism evidence="5 6">
    <name type="scientific">Nocardia acididurans</name>
    <dbReference type="NCBI Taxonomy" id="2802282"/>
    <lineage>
        <taxon>Bacteria</taxon>
        <taxon>Bacillati</taxon>
        <taxon>Actinomycetota</taxon>
        <taxon>Actinomycetes</taxon>
        <taxon>Mycobacteriales</taxon>
        <taxon>Nocardiaceae</taxon>
        <taxon>Nocardia</taxon>
    </lineage>
</organism>
<gene>
    <name evidence="5" type="ORF">JK358_01550</name>
</gene>
<protein>
    <submittedName>
        <fullName evidence="5">Glycoside hydrolase family 25 protein</fullName>
    </submittedName>
</protein>
<sequence length="253" mass="27024">MYQSGISGSKARRRYFIGMTVAAVGILTATGTGTAVAEEGPDVSSWQHPGGSGINWFAVRGAGHRFAMVKATEGLNYINPFFVQDSLLMRAAGVARGTYHFARPGLLPEAQAAFYSAIVLGQNGPLDLPPVLDLEDSGGLPAPALIDWTHRYLNTVQALTGRVPIIYTGVNFWKTAMANSDQFTRYPLWIADYRGNDDPEVPGGWPAWTFWQYTDSGSIPGIPGATDINVYSGAQGDLARFANMPSTGSAGSS</sequence>
<keyword evidence="3" id="KW-0326">Glycosidase</keyword>
<dbReference type="Pfam" id="PF01183">
    <property type="entry name" value="Glyco_hydro_25"/>
    <property type="match status" value="1"/>
</dbReference>
<dbReference type="PANTHER" id="PTHR34135">
    <property type="entry name" value="LYSOZYME"/>
    <property type="match status" value="1"/>
</dbReference>
<name>A0ABS1LYG0_9NOCA</name>
<dbReference type="InterPro" id="IPR002053">
    <property type="entry name" value="Glyco_hydro_25"/>
</dbReference>
<evidence type="ECO:0000313" key="5">
    <source>
        <dbReference type="EMBL" id="MBL1073071.1"/>
    </source>
</evidence>
<keyword evidence="2 5" id="KW-0378">Hydrolase</keyword>
<accession>A0ABS1LYG0</accession>
<dbReference type="EMBL" id="JAERRJ010000001">
    <property type="protein sequence ID" value="MBL1073071.1"/>
    <property type="molecule type" value="Genomic_DNA"/>
</dbReference>
<evidence type="ECO:0000256" key="2">
    <source>
        <dbReference type="ARBA" id="ARBA00022801"/>
    </source>
</evidence>
<dbReference type="CDD" id="cd00599">
    <property type="entry name" value="GH25_muramidase"/>
    <property type="match status" value="1"/>
</dbReference>
<evidence type="ECO:0000256" key="3">
    <source>
        <dbReference type="ARBA" id="ARBA00023295"/>
    </source>
</evidence>
<feature type="signal peptide" evidence="4">
    <location>
        <begin position="1"/>
        <end position="37"/>
    </location>
</feature>
<dbReference type="SMART" id="SM00641">
    <property type="entry name" value="Glyco_25"/>
    <property type="match status" value="1"/>
</dbReference>
<dbReference type="GO" id="GO:0016787">
    <property type="term" value="F:hydrolase activity"/>
    <property type="evidence" value="ECO:0007669"/>
    <property type="project" value="UniProtKB-KW"/>
</dbReference>
<feature type="chain" id="PRO_5046391096" evidence="4">
    <location>
        <begin position="38"/>
        <end position="253"/>
    </location>
</feature>
<dbReference type="PROSITE" id="PS51904">
    <property type="entry name" value="GLYCOSYL_HYDROL_F25_2"/>
    <property type="match status" value="1"/>
</dbReference>
<dbReference type="InterPro" id="IPR017853">
    <property type="entry name" value="GH"/>
</dbReference>
<dbReference type="InterPro" id="IPR018077">
    <property type="entry name" value="Glyco_hydro_fam25_subgr"/>
</dbReference>
<evidence type="ECO:0000313" key="6">
    <source>
        <dbReference type="Proteomes" id="UP000602198"/>
    </source>
</evidence>
<dbReference type="Proteomes" id="UP000602198">
    <property type="component" value="Unassembled WGS sequence"/>
</dbReference>
<proteinExistence type="inferred from homology"/>
<evidence type="ECO:0000256" key="1">
    <source>
        <dbReference type="ARBA" id="ARBA00010646"/>
    </source>
</evidence>